<comment type="caution">
    <text evidence="3">The sequence shown here is derived from an EMBL/GenBank/DDBJ whole genome shotgun (WGS) entry which is preliminary data.</text>
</comment>
<keyword evidence="4" id="KW-1185">Reference proteome</keyword>
<feature type="compositionally biased region" description="Pro residues" evidence="1">
    <location>
        <begin position="102"/>
        <end position="111"/>
    </location>
</feature>
<evidence type="ECO:0000313" key="3">
    <source>
        <dbReference type="EMBL" id="KAL1129735.1"/>
    </source>
</evidence>
<evidence type="ECO:0000256" key="1">
    <source>
        <dbReference type="SAM" id="MobiDB-lite"/>
    </source>
</evidence>
<dbReference type="Proteomes" id="UP001558652">
    <property type="component" value="Unassembled WGS sequence"/>
</dbReference>
<feature type="signal peptide" evidence="2">
    <location>
        <begin position="1"/>
        <end position="22"/>
    </location>
</feature>
<feature type="region of interest" description="Disordered" evidence="1">
    <location>
        <begin position="66"/>
        <end position="142"/>
    </location>
</feature>
<evidence type="ECO:0008006" key="5">
    <source>
        <dbReference type="Google" id="ProtNLM"/>
    </source>
</evidence>
<evidence type="ECO:0000256" key="2">
    <source>
        <dbReference type="SAM" id="SignalP"/>
    </source>
</evidence>
<name>A0ABD0YEJ1_9HEMI</name>
<gene>
    <name evidence="3" type="ORF">AAG570_012679</name>
</gene>
<proteinExistence type="predicted"/>
<accession>A0ABD0YEJ1</accession>
<reference evidence="3 4" key="1">
    <citation type="submission" date="2024-07" db="EMBL/GenBank/DDBJ databases">
        <title>Chromosome-level genome assembly of the water stick insect Ranatra chinensis (Heteroptera: Nepidae).</title>
        <authorList>
            <person name="Liu X."/>
        </authorList>
    </citation>
    <scope>NUCLEOTIDE SEQUENCE [LARGE SCALE GENOMIC DNA]</scope>
    <source>
        <strain evidence="3">Cailab_2021Rc</strain>
        <tissue evidence="3">Muscle</tissue>
    </source>
</reference>
<evidence type="ECO:0000313" key="4">
    <source>
        <dbReference type="Proteomes" id="UP001558652"/>
    </source>
</evidence>
<protein>
    <recommendedName>
        <fullName evidence="5">Secreted protein</fullName>
    </recommendedName>
</protein>
<organism evidence="3 4">
    <name type="scientific">Ranatra chinensis</name>
    <dbReference type="NCBI Taxonomy" id="642074"/>
    <lineage>
        <taxon>Eukaryota</taxon>
        <taxon>Metazoa</taxon>
        <taxon>Ecdysozoa</taxon>
        <taxon>Arthropoda</taxon>
        <taxon>Hexapoda</taxon>
        <taxon>Insecta</taxon>
        <taxon>Pterygota</taxon>
        <taxon>Neoptera</taxon>
        <taxon>Paraneoptera</taxon>
        <taxon>Hemiptera</taxon>
        <taxon>Heteroptera</taxon>
        <taxon>Panheteroptera</taxon>
        <taxon>Nepomorpha</taxon>
        <taxon>Nepidae</taxon>
        <taxon>Ranatrinae</taxon>
        <taxon>Ranatra</taxon>
    </lineage>
</organism>
<dbReference type="AlphaFoldDB" id="A0ABD0YEJ1"/>
<feature type="compositionally biased region" description="Low complexity" evidence="1">
    <location>
        <begin position="112"/>
        <end position="129"/>
    </location>
</feature>
<dbReference type="EMBL" id="JBFDAA010000008">
    <property type="protein sequence ID" value="KAL1129735.1"/>
    <property type="molecule type" value="Genomic_DNA"/>
</dbReference>
<keyword evidence="2" id="KW-0732">Signal</keyword>
<feature type="chain" id="PRO_5044873171" description="Secreted protein" evidence="2">
    <location>
        <begin position="23"/>
        <end position="142"/>
    </location>
</feature>
<feature type="compositionally biased region" description="Basic residues" evidence="1">
    <location>
        <begin position="87"/>
        <end position="101"/>
    </location>
</feature>
<sequence length="142" mass="15711">MGCLLCGLLLVLAVLCTLRVYTKRTMTNVNCGFQLPPHIAARLNMTHSISLPALIDDEYFHREPPPAYSVAVRQSDTTIPVPAHASHSGRRQRSRRHHPRPMIKPPTPPPSSETSNQSSPSRDSITSSSYLSNDDNARLIDT</sequence>